<evidence type="ECO:0000256" key="1">
    <source>
        <dbReference type="SAM" id="Coils"/>
    </source>
</evidence>
<keyword evidence="1" id="KW-0175">Coiled coil</keyword>
<evidence type="ECO:0008006" key="6">
    <source>
        <dbReference type="Google" id="ProtNLM"/>
    </source>
</evidence>
<sequence>MRLGGKLKKQNGPVKSSQNQVSVEEQTEFISLQEAANYCKIYSQEYLSLRARQGKLQAIKMGRNWVTTKQWVDEYLAQVNDYNNNRTNGNGHGNGHSNDSTAQKNESEKANLEDEKSAGVGIHSSEDLKTKWQPNFQPVLTIFSQVFTKPRLKAIAVATVLVFGLVGVSFGYQVFQPQLTKVAQKTEALLSQVVIELAQEGFEAPQNILEFAQQIKAKAQYANQAFLSFSEISTKGAFYTVKQSGQLIKKISFKTSDLVLSSGETLQGFIAEPSKRVSEFFEQLAQSSQGIAFSLQESASAIAKKAVCYVEQTPQVPKYLKNFFVFTRDFFVGSFQILKYNVEQETIKEQKEQAQRQQERDFQLLTQKIKNALGETQEKTNFLTEGASGIANEALGQGSVGWEKFTGFIAGFFDATKNLVLNIKDNVVEGARFALSPWLRDEEQQNLFVYQPELITNNENPLLKEEVVYQPIKQVETIKQVFTIDNTRLVLLEESNIKLQNQIANWQGDINNLRDLFGKLQARPPATPSSVNTSPVYISSPGLEITGNAVLSSLNVSGTAGINDLGVGNSLTVGSTDNNTLTVHASSDFIGPVNLTNYLTLLKGLTVGTSTANQLVIDSQGNFDTTGNITAGGNFDLSGDMAIAGTLTVGGGAGYSGAVAFTASSSAAALSVDQTGTGSIVAFKGFGNTLFELTNAGVLTLTSTSTPQFNLAYGSTTALTIASDASGNITQIATGDLTHKFATTSAYSLYQGETVRLAIDTSGNIGLYSSSTITLAGGLIEHIGTTTLATATIAYLENTQGAHFRDTTFFDATSTLATATIAYLE</sequence>
<feature type="compositionally biased region" description="Basic and acidic residues" evidence="2">
    <location>
        <begin position="105"/>
        <end position="117"/>
    </location>
</feature>
<feature type="compositionally biased region" description="Low complexity" evidence="2">
    <location>
        <begin position="83"/>
        <end position="101"/>
    </location>
</feature>
<dbReference type="AlphaFoldDB" id="A0A2H0UWA3"/>
<dbReference type="EMBL" id="PFAX01000020">
    <property type="protein sequence ID" value="PIR90469.1"/>
    <property type="molecule type" value="Genomic_DNA"/>
</dbReference>
<feature type="coiled-coil region" evidence="1">
    <location>
        <begin position="337"/>
        <end position="368"/>
    </location>
</feature>
<feature type="transmembrane region" description="Helical" evidence="3">
    <location>
        <begin position="154"/>
        <end position="175"/>
    </location>
</feature>
<protein>
    <recommendedName>
        <fullName evidence="6">Helix-turn-helix domain-containing protein</fullName>
    </recommendedName>
</protein>
<feature type="region of interest" description="Disordered" evidence="2">
    <location>
        <begin position="83"/>
        <end position="120"/>
    </location>
</feature>
<evidence type="ECO:0000313" key="5">
    <source>
        <dbReference type="Proteomes" id="UP000230132"/>
    </source>
</evidence>
<evidence type="ECO:0000256" key="3">
    <source>
        <dbReference type="SAM" id="Phobius"/>
    </source>
</evidence>
<evidence type="ECO:0000313" key="4">
    <source>
        <dbReference type="EMBL" id="PIR90469.1"/>
    </source>
</evidence>
<keyword evidence="3" id="KW-0472">Membrane</keyword>
<organism evidence="4 5">
    <name type="scientific">bacterium (Candidatus Gribaldobacteria) CG10_big_fil_rev_8_21_14_0_10_37_21</name>
    <dbReference type="NCBI Taxonomy" id="2014275"/>
    <lineage>
        <taxon>Bacteria</taxon>
        <taxon>Candidatus Gribaldobacteria</taxon>
    </lineage>
</organism>
<name>A0A2H0UWA3_9BACT</name>
<dbReference type="Proteomes" id="UP000230132">
    <property type="component" value="Unassembled WGS sequence"/>
</dbReference>
<feature type="coiled-coil region" evidence="1">
    <location>
        <begin position="489"/>
        <end position="516"/>
    </location>
</feature>
<feature type="non-terminal residue" evidence="4">
    <location>
        <position position="825"/>
    </location>
</feature>
<reference evidence="5" key="1">
    <citation type="submission" date="2017-09" db="EMBL/GenBank/DDBJ databases">
        <title>Depth-based differentiation of microbial function through sediment-hosted aquifers and enrichment of novel symbionts in the deep terrestrial subsurface.</title>
        <authorList>
            <person name="Probst A.J."/>
            <person name="Ladd B."/>
            <person name="Jarett J.K."/>
            <person name="Geller-Mcgrath D.E."/>
            <person name="Sieber C.M.K."/>
            <person name="Emerson J.B."/>
            <person name="Anantharaman K."/>
            <person name="Thomas B.C."/>
            <person name="Malmstrom R."/>
            <person name="Stieglmeier M."/>
            <person name="Klingl A."/>
            <person name="Woyke T."/>
            <person name="Ryan C.M."/>
            <person name="Banfield J.F."/>
        </authorList>
    </citation>
    <scope>NUCLEOTIDE SEQUENCE [LARGE SCALE GENOMIC DNA]</scope>
</reference>
<proteinExistence type="predicted"/>
<keyword evidence="3" id="KW-0812">Transmembrane</keyword>
<feature type="compositionally biased region" description="Polar residues" evidence="2">
    <location>
        <begin position="13"/>
        <end position="22"/>
    </location>
</feature>
<accession>A0A2H0UWA3</accession>
<feature type="region of interest" description="Disordered" evidence="2">
    <location>
        <begin position="1"/>
        <end position="22"/>
    </location>
</feature>
<comment type="caution">
    <text evidence="4">The sequence shown here is derived from an EMBL/GenBank/DDBJ whole genome shotgun (WGS) entry which is preliminary data.</text>
</comment>
<evidence type="ECO:0000256" key="2">
    <source>
        <dbReference type="SAM" id="MobiDB-lite"/>
    </source>
</evidence>
<gene>
    <name evidence="4" type="ORF">COU05_01785</name>
</gene>
<keyword evidence="3" id="KW-1133">Transmembrane helix</keyword>